<evidence type="ECO:0000259" key="12">
    <source>
        <dbReference type="PROSITE" id="PS52035"/>
    </source>
</evidence>
<evidence type="ECO:0000256" key="8">
    <source>
        <dbReference type="ARBA" id="ARBA00022833"/>
    </source>
</evidence>
<dbReference type="PANTHER" id="PTHR11705">
    <property type="entry name" value="PROTEASE FAMILY M14 CARBOXYPEPTIDASE A,B"/>
    <property type="match status" value="1"/>
</dbReference>
<dbReference type="SMART" id="SM00631">
    <property type="entry name" value="Zn_pept"/>
    <property type="match status" value="1"/>
</dbReference>
<name>A0A4Y0BFW4_ANOFN</name>
<dbReference type="GO" id="GO:0006508">
    <property type="term" value="P:proteolysis"/>
    <property type="evidence" value="ECO:0007669"/>
    <property type="project" value="UniProtKB-KW"/>
</dbReference>
<dbReference type="PRINTS" id="PR00765">
    <property type="entry name" value="CRBOXYPTASEA"/>
</dbReference>
<keyword evidence="5" id="KW-0479">Metal-binding</keyword>
<dbReference type="VEuPathDB" id="VectorBase:AFUN019698"/>
<protein>
    <submittedName>
        <fullName evidence="13">Peptidase_M14 domain-containing protein</fullName>
    </submittedName>
</protein>
<dbReference type="EnsemblMetazoa" id="AFUN019315-RA">
    <property type="protein sequence ID" value="AFUN019315-PA"/>
    <property type="gene ID" value="AFUN019315"/>
</dbReference>
<accession>A0A4Y0BFW4</accession>
<dbReference type="GO" id="GO:0008270">
    <property type="term" value="F:zinc ion binding"/>
    <property type="evidence" value="ECO:0007669"/>
    <property type="project" value="InterPro"/>
</dbReference>
<dbReference type="Pfam" id="PF00246">
    <property type="entry name" value="Peptidase_M14"/>
    <property type="match status" value="1"/>
</dbReference>
<reference evidence="13" key="1">
    <citation type="submission" date="2020-05" db="UniProtKB">
        <authorList>
            <consortium name="EnsemblMetazoa"/>
        </authorList>
    </citation>
    <scope>IDENTIFICATION</scope>
    <source>
        <strain evidence="13">FUMOZ</strain>
    </source>
</reference>
<keyword evidence="8" id="KW-0862">Zinc</keyword>
<keyword evidence="11" id="KW-0472">Membrane</keyword>
<keyword evidence="7" id="KW-0378">Hydrolase</keyword>
<dbReference type="VEuPathDB" id="VectorBase:AFUN019315"/>
<evidence type="ECO:0000256" key="2">
    <source>
        <dbReference type="ARBA" id="ARBA00005988"/>
    </source>
</evidence>
<dbReference type="PROSITE" id="PS52035">
    <property type="entry name" value="PEPTIDASE_M14"/>
    <property type="match status" value="1"/>
</dbReference>
<comment type="caution">
    <text evidence="10">Lacks conserved residue(s) required for the propagation of feature annotation.</text>
</comment>
<evidence type="ECO:0000256" key="9">
    <source>
        <dbReference type="ARBA" id="ARBA00023049"/>
    </source>
</evidence>
<evidence type="ECO:0000256" key="7">
    <source>
        <dbReference type="ARBA" id="ARBA00022801"/>
    </source>
</evidence>
<keyword evidence="9" id="KW-0482">Metalloprotease</keyword>
<dbReference type="GO" id="GO:0004181">
    <property type="term" value="F:metallocarboxypeptidase activity"/>
    <property type="evidence" value="ECO:0007669"/>
    <property type="project" value="InterPro"/>
</dbReference>
<dbReference type="SUPFAM" id="SSF53187">
    <property type="entry name" value="Zn-dependent exopeptidases"/>
    <property type="match status" value="1"/>
</dbReference>
<dbReference type="Gene3D" id="3.40.630.10">
    <property type="entry name" value="Zn peptidases"/>
    <property type="match status" value="1"/>
</dbReference>
<sequence>MVTQSAFYQLFILLVLYSCRTTIFVISYDGIRDPKAAITSLMTYNETNDFMFTLAQMFPQRVKVERIGTTAEGRDINMIVVDYSSPKNITVVANLYAREWVAMTSMIYFILEIVSWPERHDDLREFRWNIVPIGNPDGYEYTVNHERYWNKNRSPQPGGTFGVDLNANFGYLWGNSKPNNPTDETYRGSAPFSEEETKAIGTLLASSINSTILYIDIHASAQSIIYPWVYTEEPAQRVNETRSVARAGADAVKAESGTIYNVGTLSELLHYNLYGTSLDYCNSLSINACIWLDISNNGYDLEVDDIPKYGKEALVAIKAMAKQANQLFLS</sequence>
<dbReference type="InterPro" id="IPR000834">
    <property type="entry name" value="Peptidase_M14"/>
</dbReference>
<comment type="cofactor">
    <cofactor evidence="1">
        <name>Zn(2+)</name>
        <dbReference type="ChEBI" id="CHEBI:29105"/>
    </cofactor>
</comment>
<evidence type="ECO:0000256" key="6">
    <source>
        <dbReference type="ARBA" id="ARBA00022729"/>
    </source>
</evidence>
<evidence type="ECO:0000256" key="4">
    <source>
        <dbReference type="ARBA" id="ARBA00022670"/>
    </source>
</evidence>
<keyword evidence="6" id="KW-0732">Signal</keyword>
<evidence type="ECO:0000256" key="3">
    <source>
        <dbReference type="ARBA" id="ARBA00022645"/>
    </source>
</evidence>
<evidence type="ECO:0000313" key="13">
    <source>
        <dbReference type="EnsemblMetazoa" id="AFUN019315-PA"/>
    </source>
</evidence>
<dbReference type="EnsemblMetazoa" id="AFUN019698-RA">
    <property type="protein sequence ID" value="AFUN019698-PA"/>
    <property type="gene ID" value="AFUN019698"/>
</dbReference>
<dbReference type="GO" id="GO:0005615">
    <property type="term" value="C:extracellular space"/>
    <property type="evidence" value="ECO:0007669"/>
    <property type="project" value="TreeGrafter"/>
</dbReference>
<evidence type="ECO:0000256" key="5">
    <source>
        <dbReference type="ARBA" id="ARBA00022723"/>
    </source>
</evidence>
<evidence type="ECO:0000256" key="1">
    <source>
        <dbReference type="ARBA" id="ARBA00001947"/>
    </source>
</evidence>
<keyword evidence="4" id="KW-0645">Protease</keyword>
<keyword evidence="11" id="KW-0812">Transmembrane</keyword>
<keyword evidence="11" id="KW-1133">Transmembrane helix</keyword>
<evidence type="ECO:0000256" key="11">
    <source>
        <dbReference type="SAM" id="Phobius"/>
    </source>
</evidence>
<feature type="transmembrane region" description="Helical" evidence="11">
    <location>
        <begin position="6"/>
        <end position="26"/>
    </location>
</feature>
<keyword evidence="3" id="KW-0121">Carboxypeptidase</keyword>
<dbReference type="PANTHER" id="PTHR11705:SF140">
    <property type="entry name" value="FI02848P-RELATED"/>
    <property type="match status" value="1"/>
</dbReference>
<dbReference type="VEuPathDB" id="VectorBase:AFUN2_005654"/>
<dbReference type="FunFam" id="3.40.630.10:FF:000084">
    <property type="entry name" value="Carboxypeptidase B2"/>
    <property type="match status" value="1"/>
</dbReference>
<organism evidence="13">
    <name type="scientific">Anopheles funestus</name>
    <name type="common">African malaria mosquito</name>
    <dbReference type="NCBI Taxonomy" id="62324"/>
    <lineage>
        <taxon>Eukaryota</taxon>
        <taxon>Metazoa</taxon>
        <taxon>Ecdysozoa</taxon>
        <taxon>Arthropoda</taxon>
        <taxon>Hexapoda</taxon>
        <taxon>Insecta</taxon>
        <taxon>Pterygota</taxon>
        <taxon>Neoptera</taxon>
        <taxon>Endopterygota</taxon>
        <taxon>Diptera</taxon>
        <taxon>Nematocera</taxon>
        <taxon>Culicoidea</taxon>
        <taxon>Culicidae</taxon>
        <taxon>Anophelinae</taxon>
        <taxon>Anopheles</taxon>
    </lineage>
</organism>
<evidence type="ECO:0000256" key="10">
    <source>
        <dbReference type="PROSITE-ProRule" id="PRU01379"/>
    </source>
</evidence>
<dbReference type="AlphaFoldDB" id="A0A4Y0BFW4"/>
<comment type="similarity">
    <text evidence="2 10">Belongs to the peptidase M14 family.</text>
</comment>
<proteinExistence type="inferred from homology"/>
<feature type="domain" description="Peptidase M14" evidence="12">
    <location>
        <begin position="40"/>
        <end position="324"/>
    </location>
</feature>